<feature type="domain" description="Heterokaryon incompatibility" evidence="2">
    <location>
        <begin position="43"/>
        <end position="189"/>
    </location>
</feature>
<evidence type="ECO:0000313" key="3">
    <source>
        <dbReference type="EMBL" id="KAI6296722.1"/>
    </source>
</evidence>
<accession>A0ABQ8NGI9</accession>
<dbReference type="Pfam" id="PF06985">
    <property type="entry name" value="HET"/>
    <property type="match status" value="1"/>
</dbReference>
<evidence type="ECO:0000313" key="4">
    <source>
        <dbReference type="Proteomes" id="UP001059893"/>
    </source>
</evidence>
<dbReference type="PANTHER" id="PTHR24148:SF73">
    <property type="entry name" value="HET DOMAIN PROTEIN (AFU_ORTHOLOGUE AFUA_8G01020)"/>
    <property type="match status" value="1"/>
</dbReference>
<evidence type="ECO:0000256" key="1">
    <source>
        <dbReference type="SAM" id="MobiDB-lite"/>
    </source>
</evidence>
<dbReference type="EMBL" id="JABSND010000128">
    <property type="protein sequence ID" value="KAI6296722.1"/>
    <property type="molecule type" value="Genomic_DNA"/>
</dbReference>
<gene>
    <name evidence="3" type="ORF">MCOR33_006768</name>
</gene>
<comment type="caution">
    <text evidence="3">The sequence shown here is derived from an EMBL/GenBank/DDBJ whole genome shotgun (WGS) entry which is preliminary data.</text>
</comment>
<evidence type="ECO:0000259" key="2">
    <source>
        <dbReference type="Pfam" id="PF06985"/>
    </source>
</evidence>
<sequence>MEYKTLSTVKNEIRLIKIRSAPNHDSPVAFRLEHASLNDKPDYVALSYCWGDPLKRQDMQILQGLKDQNTPITYSATANLANALRELRLRGELRVWADAVCIDQKNDDERGQQVLRMDVIYRCAKKTVSYLGGSSSCNSNSSIPDVEDFLNLMIYSEPLNPSRDHSAGWNAFCSLLNNNYWSRVWIIKEIAMAETVQVNERPNHTEIEAAKSAMNQAKDIDRPRQPPLPW</sequence>
<dbReference type="PANTHER" id="PTHR24148">
    <property type="entry name" value="ANKYRIN REPEAT DOMAIN-CONTAINING PROTEIN 39 HOMOLOG-RELATED"/>
    <property type="match status" value="1"/>
</dbReference>
<dbReference type="Proteomes" id="UP001059893">
    <property type="component" value="Unassembled WGS sequence"/>
</dbReference>
<reference evidence="3" key="1">
    <citation type="submission" date="2021-01" db="EMBL/GenBank/DDBJ databases">
        <title>Deciphering the adaptive evolutionary patterns associated with biogeogrpahic diversity in the finger millet blast pathogen Magnaporthe oryzae in Eastern Africa.</title>
        <authorList>
            <person name="Onyema G."/>
            <person name="Shittu T.A."/>
            <person name="Dodsworth S."/>
            <person name="Devilliers S."/>
            <person name="Muthumeenakshi S."/>
            <person name="Sreenivasaprasad S."/>
        </authorList>
    </citation>
    <scope>NUCLEOTIDE SEQUENCE</scope>
    <source>
        <strain evidence="3">D15/s37</strain>
    </source>
</reference>
<protein>
    <recommendedName>
        <fullName evidence="2">Heterokaryon incompatibility domain-containing protein</fullName>
    </recommendedName>
</protein>
<feature type="region of interest" description="Disordered" evidence="1">
    <location>
        <begin position="211"/>
        <end position="230"/>
    </location>
</feature>
<dbReference type="InterPro" id="IPR052895">
    <property type="entry name" value="HetReg/Transcr_Mod"/>
</dbReference>
<proteinExistence type="predicted"/>
<name>A0ABQ8NGI9_PYRGI</name>
<keyword evidence="4" id="KW-1185">Reference proteome</keyword>
<dbReference type="InterPro" id="IPR010730">
    <property type="entry name" value="HET"/>
</dbReference>
<organism evidence="3 4">
    <name type="scientific">Pyricularia grisea</name>
    <name type="common">Crabgrass-specific blast fungus</name>
    <name type="synonym">Magnaporthe grisea</name>
    <dbReference type="NCBI Taxonomy" id="148305"/>
    <lineage>
        <taxon>Eukaryota</taxon>
        <taxon>Fungi</taxon>
        <taxon>Dikarya</taxon>
        <taxon>Ascomycota</taxon>
        <taxon>Pezizomycotina</taxon>
        <taxon>Sordariomycetes</taxon>
        <taxon>Sordariomycetidae</taxon>
        <taxon>Magnaporthales</taxon>
        <taxon>Pyriculariaceae</taxon>
        <taxon>Pyricularia</taxon>
    </lineage>
</organism>